<feature type="transmembrane region" description="Helical" evidence="5">
    <location>
        <begin position="146"/>
        <end position="167"/>
    </location>
</feature>
<feature type="transmembrane region" description="Helical" evidence="5">
    <location>
        <begin position="23"/>
        <end position="56"/>
    </location>
</feature>
<dbReference type="EMBL" id="SLUK01000003">
    <property type="protein sequence ID" value="TCL44141.1"/>
    <property type="molecule type" value="Genomic_DNA"/>
</dbReference>
<comment type="caution">
    <text evidence="6">The sequence shown here is derived from an EMBL/GenBank/DDBJ whole genome shotgun (WGS) entry which is preliminary data.</text>
</comment>
<accession>A0A9X8Y8W6</accession>
<protein>
    <submittedName>
        <fullName evidence="6">Energy-coupling factor transport system permease protein</fullName>
    </submittedName>
</protein>
<dbReference type="InterPro" id="IPR003339">
    <property type="entry name" value="ABC/ECF_trnsptr_transmembrane"/>
</dbReference>
<organism evidence="6 7">
    <name type="scientific">Harryflintia acetispora</name>
    <dbReference type="NCBI Taxonomy" id="1849041"/>
    <lineage>
        <taxon>Bacteria</taxon>
        <taxon>Bacillati</taxon>
        <taxon>Bacillota</taxon>
        <taxon>Clostridia</taxon>
        <taxon>Eubacteriales</taxon>
        <taxon>Oscillospiraceae</taxon>
        <taxon>Harryflintia</taxon>
    </lineage>
</organism>
<reference evidence="6 7" key="1">
    <citation type="submission" date="2019-03" db="EMBL/GenBank/DDBJ databases">
        <title>Genomic Encyclopedia of Type Strains, Phase IV (KMG-IV): sequencing the most valuable type-strain genomes for metagenomic binning, comparative biology and taxonomic classification.</title>
        <authorList>
            <person name="Goeker M."/>
        </authorList>
    </citation>
    <scope>NUCLEOTIDE SEQUENCE [LARGE SCALE GENOMIC DNA]</scope>
    <source>
        <strain evidence="6 7">DSM 100433</strain>
    </source>
</reference>
<keyword evidence="7" id="KW-1185">Reference proteome</keyword>
<dbReference type="PANTHER" id="PTHR33514:SF13">
    <property type="entry name" value="PROTEIN ABCI12, CHLOROPLASTIC"/>
    <property type="match status" value="1"/>
</dbReference>
<comment type="subcellular location">
    <subcellularLocation>
        <location evidence="1">Membrane</location>
        <topology evidence="1">Multi-pass membrane protein</topology>
    </subcellularLocation>
</comment>
<feature type="transmembrane region" description="Helical" evidence="5">
    <location>
        <begin position="236"/>
        <end position="257"/>
    </location>
</feature>
<dbReference type="GO" id="GO:0005886">
    <property type="term" value="C:plasma membrane"/>
    <property type="evidence" value="ECO:0007669"/>
    <property type="project" value="UniProtKB-ARBA"/>
</dbReference>
<feature type="transmembrane region" description="Helical" evidence="5">
    <location>
        <begin position="103"/>
        <end position="126"/>
    </location>
</feature>
<dbReference type="PANTHER" id="PTHR33514">
    <property type="entry name" value="PROTEIN ABCI12, CHLOROPLASTIC"/>
    <property type="match status" value="1"/>
</dbReference>
<evidence type="ECO:0000256" key="2">
    <source>
        <dbReference type="ARBA" id="ARBA00022692"/>
    </source>
</evidence>
<keyword evidence="3 5" id="KW-1133">Transmembrane helix</keyword>
<proteinExistence type="predicted"/>
<gene>
    <name evidence="6" type="ORF">EDD78_103179</name>
</gene>
<feature type="transmembrane region" description="Helical" evidence="5">
    <location>
        <begin position="63"/>
        <end position="83"/>
    </location>
</feature>
<keyword evidence="4 5" id="KW-0472">Membrane</keyword>
<evidence type="ECO:0000256" key="4">
    <source>
        <dbReference type="ARBA" id="ARBA00023136"/>
    </source>
</evidence>
<dbReference type="Pfam" id="PF02361">
    <property type="entry name" value="CbiQ"/>
    <property type="match status" value="1"/>
</dbReference>
<name>A0A9X8Y8W6_9FIRM</name>
<evidence type="ECO:0000256" key="3">
    <source>
        <dbReference type="ARBA" id="ARBA00022989"/>
    </source>
</evidence>
<dbReference type="Proteomes" id="UP000294682">
    <property type="component" value="Unassembled WGS sequence"/>
</dbReference>
<keyword evidence="2 5" id="KW-0812">Transmembrane</keyword>
<evidence type="ECO:0000256" key="1">
    <source>
        <dbReference type="ARBA" id="ARBA00004141"/>
    </source>
</evidence>
<feature type="transmembrane region" description="Helical" evidence="5">
    <location>
        <begin position="182"/>
        <end position="202"/>
    </location>
</feature>
<evidence type="ECO:0000313" key="6">
    <source>
        <dbReference type="EMBL" id="TCL44141.1"/>
    </source>
</evidence>
<evidence type="ECO:0000313" key="7">
    <source>
        <dbReference type="Proteomes" id="UP000294682"/>
    </source>
</evidence>
<sequence>MKEISLYEEKDTPIHALDPLTKILYILAAILVPALYGGRTAMAAFIAASIAVLLAGRVLRRTLPILSFSFIVLITVVIIQGLFRAGNTTVAFALGPVVFYREGLSFALGIGLNVVNILLSFSILVLTTRPSDLVEAMVRLGLSPKLGYVLASVFQIIPQMTATMGTITDAQRSRGMETEGSLLVRIKAFLPLIAPVVMNSLITTKERAIALEVRGFDSRREKTFLRERKARGRDKAVNALLAVLIVLALIGRVTIWLT</sequence>
<dbReference type="RefSeq" id="WP_132084238.1">
    <property type="nucleotide sequence ID" value="NZ_SLUK01000003.1"/>
</dbReference>
<dbReference type="AlphaFoldDB" id="A0A9X8Y8W6"/>
<dbReference type="CDD" id="cd16914">
    <property type="entry name" value="EcfT"/>
    <property type="match status" value="1"/>
</dbReference>
<evidence type="ECO:0000256" key="5">
    <source>
        <dbReference type="SAM" id="Phobius"/>
    </source>
</evidence>